<protein>
    <submittedName>
        <fullName evidence="3">Transcriptional regulator</fullName>
    </submittedName>
</protein>
<dbReference type="SMART" id="SM00418">
    <property type="entry name" value="HTH_ARSR"/>
    <property type="match status" value="1"/>
</dbReference>
<reference evidence="3" key="1">
    <citation type="submission" date="2022-01" db="EMBL/GenBank/DDBJ databases">
        <title>Complete genome of Methanomicrobium antiquum DSM 21220.</title>
        <authorList>
            <person name="Chen S.-C."/>
            <person name="You Y.-T."/>
            <person name="Zhou Y.-Z."/>
            <person name="Lai M.-C."/>
        </authorList>
    </citation>
    <scope>NUCLEOTIDE SEQUENCE</scope>
    <source>
        <strain evidence="3">DSM 21220</strain>
    </source>
</reference>
<evidence type="ECO:0000313" key="4">
    <source>
        <dbReference type="Proteomes" id="UP001218895"/>
    </source>
</evidence>
<evidence type="ECO:0000256" key="1">
    <source>
        <dbReference type="SAM" id="Phobius"/>
    </source>
</evidence>
<dbReference type="EMBL" id="CP091092">
    <property type="protein sequence ID" value="WFN36476.1"/>
    <property type="molecule type" value="Genomic_DNA"/>
</dbReference>
<feature type="domain" description="HTH arsR-type" evidence="2">
    <location>
        <begin position="158"/>
        <end position="250"/>
    </location>
</feature>
<proteinExistence type="predicted"/>
<keyword evidence="1" id="KW-0812">Transmembrane</keyword>
<gene>
    <name evidence="3" type="ORF">L1994_10065</name>
</gene>
<dbReference type="Gene3D" id="1.10.10.10">
    <property type="entry name" value="Winged helix-like DNA-binding domain superfamily/Winged helix DNA-binding domain"/>
    <property type="match status" value="2"/>
</dbReference>
<dbReference type="RefSeq" id="WP_278099313.1">
    <property type="nucleotide sequence ID" value="NZ_CP091092.1"/>
</dbReference>
<dbReference type="CDD" id="cd00090">
    <property type="entry name" value="HTH_ARSR"/>
    <property type="match status" value="2"/>
</dbReference>
<feature type="transmembrane region" description="Helical" evidence="1">
    <location>
        <begin position="56"/>
        <end position="84"/>
    </location>
</feature>
<evidence type="ECO:0000259" key="2">
    <source>
        <dbReference type="PROSITE" id="PS50987"/>
    </source>
</evidence>
<evidence type="ECO:0000313" key="3">
    <source>
        <dbReference type="EMBL" id="WFN36476.1"/>
    </source>
</evidence>
<keyword evidence="1" id="KW-1133">Transmembrane helix</keyword>
<accession>A0AAF0JMI7</accession>
<dbReference type="GO" id="GO:0003700">
    <property type="term" value="F:DNA-binding transcription factor activity"/>
    <property type="evidence" value="ECO:0007669"/>
    <property type="project" value="InterPro"/>
</dbReference>
<organism evidence="3 4">
    <name type="scientific">Methanomicrobium antiquum</name>
    <dbReference type="NCBI Taxonomy" id="487686"/>
    <lineage>
        <taxon>Archaea</taxon>
        <taxon>Methanobacteriati</taxon>
        <taxon>Methanobacteriota</taxon>
        <taxon>Stenosarchaea group</taxon>
        <taxon>Methanomicrobia</taxon>
        <taxon>Methanomicrobiales</taxon>
        <taxon>Methanomicrobiaceae</taxon>
        <taxon>Methanomicrobium</taxon>
    </lineage>
</organism>
<dbReference type="PANTHER" id="PTHR36216:SF1">
    <property type="entry name" value="HTH ARSR-TYPE DOMAIN-CONTAINING PROTEIN"/>
    <property type="match status" value="1"/>
</dbReference>
<dbReference type="InterPro" id="IPR011991">
    <property type="entry name" value="ArsR-like_HTH"/>
</dbReference>
<dbReference type="PANTHER" id="PTHR36216">
    <property type="entry name" value="TRANSCRIPTIONAL REGULATOR, TRMB"/>
    <property type="match status" value="1"/>
</dbReference>
<dbReference type="Proteomes" id="UP001218895">
    <property type="component" value="Chromosome"/>
</dbReference>
<dbReference type="InterPro" id="IPR036390">
    <property type="entry name" value="WH_DNA-bd_sf"/>
</dbReference>
<sequence>MSGIKKDFVFVCFLLLLVSPVSSLQTGYSVDGFSESDMVKDSKAPVPLDFWQVSPVVLIAVLLTIISPSLVIVSEILLAGLGIASLNFRRVEKRTVLDNEMRGKIYSFIVENPGVCFTDIEKGMSVNRGTLEYHLGILKREHRIAVLTKKRRGFYFENSGKYSACEMEIYSALRNDTGYAICDYLMDCPGACREDIVSFAKMTCSTVSWHMKRLLDSGAVFTIKDGRIVSYYLSRAAKQVIGEVSNGTDN</sequence>
<keyword evidence="1" id="KW-0472">Membrane</keyword>
<dbReference type="InterPro" id="IPR036388">
    <property type="entry name" value="WH-like_DNA-bd_sf"/>
</dbReference>
<dbReference type="PROSITE" id="PS50987">
    <property type="entry name" value="HTH_ARSR_2"/>
    <property type="match status" value="1"/>
</dbReference>
<dbReference type="KEGG" id="manq:L1994_10065"/>
<dbReference type="GeneID" id="79950745"/>
<keyword evidence="4" id="KW-1185">Reference proteome</keyword>
<name>A0AAF0JMI7_9EURY</name>
<dbReference type="SUPFAM" id="SSF46785">
    <property type="entry name" value="Winged helix' DNA-binding domain"/>
    <property type="match status" value="2"/>
</dbReference>
<dbReference type="AlphaFoldDB" id="A0AAF0JMI7"/>
<dbReference type="InterPro" id="IPR001845">
    <property type="entry name" value="HTH_ArsR_DNA-bd_dom"/>
</dbReference>